<evidence type="ECO:0000313" key="2">
    <source>
        <dbReference type="Proteomes" id="UP001597478"/>
    </source>
</evidence>
<accession>A0ABW5WIU2</accession>
<evidence type="ECO:0000313" key="1">
    <source>
        <dbReference type="EMBL" id="MFD2802315.1"/>
    </source>
</evidence>
<proteinExistence type="predicted"/>
<name>A0ABW5WIU2_9PSEU</name>
<keyword evidence="2" id="KW-1185">Reference proteome</keyword>
<dbReference type="EMBL" id="JBHUOF010000046">
    <property type="protein sequence ID" value="MFD2802315.1"/>
    <property type="molecule type" value="Genomic_DNA"/>
</dbReference>
<organism evidence="1 2">
    <name type="scientific">Prauserella oleivorans</name>
    <dbReference type="NCBI Taxonomy" id="1478153"/>
    <lineage>
        <taxon>Bacteria</taxon>
        <taxon>Bacillati</taxon>
        <taxon>Actinomycetota</taxon>
        <taxon>Actinomycetes</taxon>
        <taxon>Pseudonocardiales</taxon>
        <taxon>Pseudonocardiaceae</taxon>
        <taxon>Prauserella</taxon>
    </lineage>
</organism>
<protein>
    <submittedName>
        <fullName evidence="1">Uncharacterized protein</fullName>
    </submittedName>
</protein>
<reference evidence="2" key="1">
    <citation type="journal article" date="2019" name="Int. J. Syst. Evol. Microbiol.">
        <title>The Global Catalogue of Microorganisms (GCM) 10K type strain sequencing project: providing services to taxonomists for standard genome sequencing and annotation.</title>
        <authorList>
            <consortium name="The Broad Institute Genomics Platform"/>
            <consortium name="The Broad Institute Genome Sequencing Center for Infectious Disease"/>
            <person name="Wu L."/>
            <person name="Ma J."/>
        </authorList>
    </citation>
    <scope>NUCLEOTIDE SEQUENCE [LARGE SCALE GENOMIC DNA]</scope>
    <source>
        <strain evidence="2">IBRC-M 10906</strain>
    </source>
</reference>
<comment type="caution">
    <text evidence="1">The sequence shown here is derived from an EMBL/GenBank/DDBJ whole genome shotgun (WGS) entry which is preliminary data.</text>
</comment>
<gene>
    <name evidence="1" type="ORF">ACFS2C_23275</name>
</gene>
<dbReference type="RefSeq" id="WP_377396376.1">
    <property type="nucleotide sequence ID" value="NZ_JBHSAN010000055.1"/>
</dbReference>
<sequence>MWLDGKQLMATECKHWSSCSRGFVTVGNVEAAALRAWELLQEHLGQDVWTETNKISIPLCPPVDPPWGTDEHAAAKIMRSPRRMLAIWAPISEDGVSFFSRTTTPGDIAGMPVQVRIEVFSVSLYLRHLQGHGITRLPSGLPDIDDTLAAIDAMTIR</sequence>
<dbReference type="Proteomes" id="UP001597478">
    <property type="component" value="Unassembled WGS sequence"/>
</dbReference>